<evidence type="ECO:0000256" key="1">
    <source>
        <dbReference type="SAM" id="SignalP"/>
    </source>
</evidence>
<gene>
    <name evidence="2" type="ORF">EJ05DRAFT_476339</name>
</gene>
<reference evidence="2" key="1">
    <citation type="journal article" date="2020" name="Stud. Mycol.">
        <title>101 Dothideomycetes genomes: a test case for predicting lifestyles and emergence of pathogens.</title>
        <authorList>
            <person name="Haridas S."/>
            <person name="Albert R."/>
            <person name="Binder M."/>
            <person name="Bloem J."/>
            <person name="Labutti K."/>
            <person name="Salamov A."/>
            <person name="Andreopoulos B."/>
            <person name="Baker S."/>
            <person name="Barry K."/>
            <person name="Bills G."/>
            <person name="Bluhm B."/>
            <person name="Cannon C."/>
            <person name="Castanera R."/>
            <person name="Culley D."/>
            <person name="Daum C."/>
            <person name="Ezra D."/>
            <person name="Gonzalez J."/>
            <person name="Henrissat B."/>
            <person name="Kuo A."/>
            <person name="Liang C."/>
            <person name="Lipzen A."/>
            <person name="Lutzoni F."/>
            <person name="Magnuson J."/>
            <person name="Mondo S."/>
            <person name="Nolan M."/>
            <person name="Ohm R."/>
            <person name="Pangilinan J."/>
            <person name="Park H.-J."/>
            <person name="Ramirez L."/>
            <person name="Alfaro M."/>
            <person name="Sun H."/>
            <person name="Tritt A."/>
            <person name="Yoshinaga Y."/>
            <person name="Zwiers L.-H."/>
            <person name="Turgeon B."/>
            <person name="Goodwin S."/>
            <person name="Spatafora J."/>
            <person name="Crous P."/>
            <person name="Grigoriev I."/>
        </authorList>
    </citation>
    <scope>NUCLEOTIDE SEQUENCE</scope>
    <source>
        <strain evidence="2">CBS 121739</strain>
    </source>
</reference>
<dbReference type="RefSeq" id="XP_033600519.1">
    <property type="nucleotide sequence ID" value="XM_033744008.1"/>
</dbReference>
<evidence type="ECO:0000313" key="2">
    <source>
        <dbReference type="EMBL" id="KAF2758068.1"/>
    </source>
</evidence>
<accession>A0A6A6W562</accession>
<organism evidence="2 3">
    <name type="scientific">Pseudovirgaria hyperparasitica</name>
    <dbReference type="NCBI Taxonomy" id="470096"/>
    <lineage>
        <taxon>Eukaryota</taxon>
        <taxon>Fungi</taxon>
        <taxon>Dikarya</taxon>
        <taxon>Ascomycota</taxon>
        <taxon>Pezizomycotina</taxon>
        <taxon>Dothideomycetes</taxon>
        <taxon>Dothideomycetes incertae sedis</taxon>
        <taxon>Acrospermales</taxon>
        <taxon>Acrospermaceae</taxon>
        <taxon>Pseudovirgaria</taxon>
    </lineage>
</organism>
<feature type="chain" id="PRO_5025447378" description="Secreted protein" evidence="1">
    <location>
        <begin position="35"/>
        <end position="75"/>
    </location>
</feature>
<proteinExistence type="predicted"/>
<dbReference type="Proteomes" id="UP000799437">
    <property type="component" value="Unassembled WGS sequence"/>
</dbReference>
<dbReference type="GeneID" id="54485062"/>
<protein>
    <recommendedName>
        <fullName evidence="4">Secreted protein</fullName>
    </recommendedName>
</protein>
<evidence type="ECO:0000313" key="3">
    <source>
        <dbReference type="Proteomes" id="UP000799437"/>
    </source>
</evidence>
<feature type="signal peptide" evidence="1">
    <location>
        <begin position="1"/>
        <end position="34"/>
    </location>
</feature>
<sequence length="75" mass="8225">MAQDSLALALFGSIHLWLQLQLLGLALCTNSVQSLDMQHLLIHRAAPPRPQFGTHRPATGSPTFERQFCVRSTGA</sequence>
<keyword evidence="3" id="KW-1185">Reference proteome</keyword>
<name>A0A6A6W562_9PEZI</name>
<dbReference type="EMBL" id="ML996572">
    <property type="protein sequence ID" value="KAF2758068.1"/>
    <property type="molecule type" value="Genomic_DNA"/>
</dbReference>
<dbReference type="AlphaFoldDB" id="A0A6A6W562"/>
<evidence type="ECO:0008006" key="4">
    <source>
        <dbReference type="Google" id="ProtNLM"/>
    </source>
</evidence>
<keyword evidence="1" id="KW-0732">Signal</keyword>